<protein>
    <submittedName>
        <fullName evidence="1">Uncharacterized protein</fullName>
    </submittedName>
</protein>
<dbReference type="GeneID" id="20319089"/>
<name>A0A074ZQZ8_OPIVI</name>
<accession>A0A074ZQZ8</accession>
<dbReference type="KEGG" id="ovi:T265_04907"/>
<dbReference type="EMBL" id="KL596704">
    <property type="protein sequence ID" value="KER28232.1"/>
    <property type="molecule type" value="Genomic_DNA"/>
</dbReference>
<proteinExistence type="predicted"/>
<reference evidence="1 2" key="1">
    <citation type="submission" date="2013-11" db="EMBL/GenBank/DDBJ databases">
        <title>Opisthorchis viverrini - life in the bile duct.</title>
        <authorList>
            <person name="Young N.D."/>
            <person name="Nagarajan N."/>
            <person name="Lin S.J."/>
            <person name="Korhonen P.K."/>
            <person name="Jex A.R."/>
            <person name="Hall R.S."/>
            <person name="Safavi-Hemami H."/>
            <person name="Kaewkong W."/>
            <person name="Bertrand D."/>
            <person name="Gao S."/>
            <person name="Seet Q."/>
            <person name="Wongkham S."/>
            <person name="Teh B.T."/>
            <person name="Wongkham C."/>
            <person name="Intapan P.M."/>
            <person name="Maleewong W."/>
            <person name="Yang X."/>
            <person name="Hu M."/>
            <person name="Wang Z."/>
            <person name="Hofmann A."/>
            <person name="Sternberg P.W."/>
            <person name="Tan P."/>
            <person name="Wang J."/>
            <person name="Gasser R.B."/>
        </authorList>
    </citation>
    <scope>NUCLEOTIDE SEQUENCE [LARGE SCALE GENOMIC DNA]</scope>
</reference>
<organism evidence="1 2">
    <name type="scientific">Opisthorchis viverrini</name>
    <name type="common">Southeast Asian liver fluke</name>
    <dbReference type="NCBI Taxonomy" id="6198"/>
    <lineage>
        <taxon>Eukaryota</taxon>
        <taxon>Metazoa</taxon>
        <taxon>Spiralia</taxon>
        <taxon>Lophotrochozoa</taxon>
        <taxon>Platyhelminthes</taxon>
        <taxon>Trematoda</taxon>
        <taxon>Digenea</taxon>
        <taxon>Opisthorchiida</taxon>
        <taxon>Opisthorchiata</taxon>
        <taxon>Opisthorchiidae</taxon>
        <taxon>Opisthorchis</taxon>
    </lineage>
</organism>
<evidence type="ECO:0000313" key="1">
    <source>
        <dbReference type="EMBL" id="KER28232.1"/>
    </source>
</evidence>
<dbReference type="CTD" id="20319089"/>
<evidence type="ECO:0000313" key="2">
    <source>
        <dbReference type="Proteomes" id="UP000054324"/>
    </source>
</evidence>
<dbReference type="Proteomes" id="UP000054324">
    <property type="component" value="Unassembled WGS sequence"/>
</dbReference>
<dbReference type="AlphaFoldDB" id="A0A074ZQZ8"/>
<gene>
    <name evidence="1" type="ORF">T265_04907</name>
</gene>
<dbReference type="RefSeq" id="XP_009168031.1">
    <property type="nucleotide sequence ID" value="XM_009169767.1"/>
</dbReference>
<keyword evidence="2" id="KW-1185">Reference proteome</keyword>
<sequence>METKVQDSGAIGRWNASDKIDAHGLAQYSRQSDPGKIVNIPYDQLFTQRIKTVIYNNNRYYSVDRGEKYEMRSFVFLERPAVRDSLRSLLEYKVIDFLLTDIHRINREKTGGGGIPWCKFRAASTEFDAMTKRFAIKFKFGAFIQDSQQQKT</sequence>